<accession>A0A6J4SZN9</accession>
<dbReference type="EMBL" id="CADCVR010000079">
    <property type="protein sequence ID" value="CAA9509577.1"/>
    <property type="molecule type" value="Genomic_DNA"/>
</dbReference>
<reference evidence="1" key="1">
    <citation type="submission" date="2020-02" db="EMBL/GenBank/DDBJ databases">
        <authorList>
            <person name="Meier V. D."/>
        </authorList>
    </citation>
    <scope>NUCLEOTIDE SEQUENCE</scope>
    <source>
        <strain evidence="1">AVDCRST_MAG53</strain>
    </source>
</reference>
<name>A0A6J4SZN9_9ACTN</name>
<protein>
    <submittedName>
        <fullName evidence="1">Uncharacterized protein</fullName>
    </submittedName>
</protein>
<evidence type="ECO:0000313" key="1">
    <source>
        <dbReference type="EMBL" id="CAA9509577.1"/>
    </source>
</evidence>
<gene>
    <name evidence="1" type="ORF">AVDCRST_MAG53-2854</name>
</gene>
<sequence length="206" mass="22105">MITACAALAGDGPVAAAASKSYQCEARSWLPAIAPSRRQHPRESRARAPPFDRMSVAGKRWRPRVSPEIACVWATTRSRSRPDGPTARAWSPRRSAAALVVLQVAEDHGTDLATTTPLVGDHEFINCVITGPAVVAPIEQTTISNCSLGGAPDEILWPMPPSQSGRVFGAVGLVNCTFERCHFEGIGFTGSPEFLEQMRSNLVDDP</sequence>
<organism evidence="1">
    <name type="scientific">uncultured Solirubrobacteraceae bacterium</name>
    <dbReference type="NCBI Taxonomy" id="1162706"/>
    <lineage>
        <taxon>Bacteria</taxon>
        <taxon>Bacillati</taxon>
        <taxon>Actinomycetota</taxon>
        <taxon>Thermoleophilia</taxon>
        <taxon>Solirubrobacterales</taxon>
        <taxon>Solirubrobacteraceae</taxon>
        <taxon>environmental samples</taxon>
    </lineage>
</organism>
<proteinExistence type="predicted"/>
<dbReference type="AlphaFoldDB" id="A0A6J4SZN9"/>